<reference evidence="2 3" key="1">
    <citation type="submission" date="2016-06" db="EMBL/GenBank/DDBJ databases">
        <title>Evolution of pathogenesis and genome organization in the Tremellales.</title>
        <authorList>
            <person name="Cuomo C."/>
            <person name="Litvintseva A."/>
            <person name="Heitman J."/>
            <person name="Chen Y."/>
            <person name="Sun S."/>
            <person name="Springer D."/>
            <person name="Dromer F."/>
            <person name="Young S."/>
            <person name="Zeng Q."/>
            <person name="Chapman S."/>
            <person name="Gujja S."/>
            <person name="Saif S."/>
            <person name="Birren B."/>
        </authorList>
    </citation>
    <scope>NUCLEOTIDE SEQUENCE [LARGE SCALE GENOMIC DNA]</scope>
    <source>
        <strain evidence="2 3">ATCC 28783</strain>
    </source>
</reference>
<dbReference type="InParanoid" id="A0A4Q1BB49"/>
<gene>
    <name evidence="2" type="ORF">M231_07465</name>
</gene>
<feature type="region of interest" description="Disordered" evidence="1">
    <location>
        <begin position="394"/>
        <end position="531"/>
    </location>
</feature>
<dbReference type="AlphaFoldDB" id="A0A4Q1BB49"/>
<feature type="compositionally biased region" description="Basic and acidic residues" evidence="1">
    <location>
        <begin position="419"/>
        <end position="435"/>
    </location>
</feature>
<comment type="caution">
    <text evidence="2">The sequence shown here is derived from an EMBL/GenBank/DDBJ whole genome shotgun (WGS) entry which is preliminary data.</text>
</comment>
<feature type="compositionally biased region" description="Acidic residues" evidence="1">
    <location>
        <begin position="487"/>
        <end position="507"/>
    </location>
</feature>
<evidence type="ECO:0000313" key="3">
    <source>
        <dbReference type="Proteomes" id="UP000289152"/>
    </source>
</evidence>
<sequence length="531" mass="58924">MSKSPSQHSDVILRLRPHLVKPGSSAPEQEGSTAAATPSSATRRTAALLLRLNDRVVDSADVGEYMEMGAEGEEDIEMEGEVEQDELEEDEQEVPVGEGSNDFPGIEDLGSRLAQSRIVTNPVPPVTPARQSSDELQEVGYLTPYVASAKSKKVAVGDRVEIPPSSVSVTNGTVIVSHGSTVTRFHDVRVRVSPHMSRGQLILTTYLWGNIQHRAPNVQALWNGMLAMLQDPELVLAEVDVEDRCEGCRNIQTKFLPATVKKMSCMAPLFVALDDSVHIGGKCYYCQLTARPCSLGSSGKHGSRSAPKITYPFHRSMFRGFQVLGGILVSMVDDGNTSFSQLGVTGLKELTRMAKDLDRSKMVPGMFEEADEVLAVSKKKIPIPRYHWRYRPVRHPSDSEYTDEDRPSSPSGVESDNVFVERDRSTRGKGKEKVTVRPGKGKKGKTVEKKRKRAVEDEHEEQEEVPRVLRPRRSKAILRSLLVTPPSEEEGEEWEPDFETSGGEDEEHAGPSTREAKRSRMERSKRRTGRR</sequence>
<protein>
    <submittedName>
        <fullName evidence="2">Uncharacterized protein</fullName>
    </submittedName>
</protein>
<dbReference type="VEuPathDB" id="FungiDB:TREMEDRAFT_63400"/>
<evidence type="ECO:0000313" key="2">
    <source>
        <dbReference type="EMBL" id="RXK35267.1"/>
    </source>
</evidence>
<organism evidence="2 3">
    <name type="scientific">Tremella mesenterica</name>
    <name type="common">Jelly fungus</name>
    <dbReference type="NCBI Taxonomy" id="5217"/>
    <lineage>
        <taxon>Eukaryota</taxon>
        <taxon>Fungi</taxon>
        <taxon>Dikarya</taxon>
        <taxon>Basidiomycota</taxon>
        <taxon>Agaricomycotina</taxon>
        <taxon>Tremellomycetes</taxon>
        <taxon>Tremellales</taxon>
        <taxon>Tremellaceae</taxon>
        <taxon>Tremella</taxon>
    </lineage>
</organism>
<accession>A0A4Q1BB49</accession>
<evidence type="ECO:0000256" key="1">
    <source>
        <dbReference type="SAM" id="MobiDB-lite"/>
    </source>
</evidence>
<keyword evidence="3" id="KW-1185">Reference proteome</keyword>
<proteinExistence type="predicted"/>
<name>A0A4Q1BB49_TREME</name>
<feature type="compositionally biased region" description="Low complexity" evidence="1">
    <location>
        <begin position="32"/>
        <end position="43"/>
    </location>
</feature>
<feature type="compositionally biased region" description="Basic residues" evidence="1">
    <location>
        <begin position="439"/>
        <end position="453"/>
    </location>
</feature>
<dbReference type="Proteomes" id="UP000289152">
    <property type="component" value="Unassembled WGS sequence"/>
</dbReference>
<feature type="region of interest" description="Disordered" evidence="1">
    <location>
        <begin position="1"/>
        <end position="43"/>
    </location>
</feature>
<dbReference type="EMBL" id="SDIL01000147">
    <property type="protein sequence ID" value="RXK35267.1"/>
    <property type="molecule type" value="Genomic_DNA"/>
</dbReference>